<feature type="domain" description="PucR C-terminal helix-turn-helix" evidence="2">
    <location>
        <begin position="317"/>
        <end position="374"/>
    </location>
</feature>
<dbReference type="AlphaFoldDB" id="A0A4R2QGV4"/>
<sequence length="395" mass="43220">MRPELQDIVDDVSRLLSAPTTLEDRDFHLVAFGSQAAVIDRVRQESILQRRCSPEAQAWFEQFGIATSEQPVRTPADDALGVLPRVCLPARWHGVTYGYLWLLDEHRLLEDTLLVAAMHRAARAGAVMAQQARAREDLQDTVQDLLATDTTTVEAAADRIAELGALGRHVELSAVVLRLAGPRPRTVPMNLWRLPRSVVAAPADDHTTLLVPGESTAAVRIAEQAWRLHADRLTDEERAGLVAGVGAPVADLAAVRASWRQASLAVRAAHAVSAVRPVAVWSELGVYRLLGCEPRQRLAEAVLDAPVRRLLRAEPELVRTASSYLDNAGHVQRTAAALGIHRQTLYYRLQKIERLTGFDLADGQHRLRLHLGLTMAPVLPDGVKADGVKADGVRS</sequence>
<dbReference type="Gene3D" id="1.10.10.2840">
    <property type="entry name" value="PucR C-terminal helix-turn-helix domain"/>
    <property type="match status" value="1"/>
</dbReference>
<keyword evidence="5" id="KW-1185">Reference proteome</keyword>
<organism evidence="4 5">
    <name type="scientific">Tamaricihabitans halophyticus</name>
    <dbReference type="NCBI Taxonomy" id="1262583"/>
    <lineage>
        <taxon>Bacteria</taxon>
        <taxon>Bacillati</taxon>
        <taxon>Actinomycetota</taxon>
        <taxon>Actinomycetes</taxon>
        <taxon>Pseudonocardiales</taxon>
        <taxon>Pseudonocardiaceae</taxon>
        <taxon>Tamaricihabitans</taxon>
    </lineage>
</organism>
<evidence type="ECO:0000259" key="2">
    <source>
        <dbReference type="Pfam" id="PF13556"/>
    </source>
</evidence>
<dbReference type="Pfam" id="PF13556">
    <property type="entry name" value="HTH_30"/>
    <property type="match status" value="1"/>
</dbReference>
<proteinExistence type="inferred from homology"/>
<dbReference type="PANTHER" id="PTHR33744:SF17">
    <property type="entry name" value="CONSERVED PROTEIN"/>
    <property type="match status" value="1"/>
</dbReference>
<dbReference type="InterPro" id="IPR025736">
    <property type="entry name" value="PucR_C-HTH_dom"/>
</dbReference>
<dbReference type="InterPro" id="IPR042070">
    <property type="entry name" value="PucR_C-HTH_sf"/>
</dbReference>
<name>A0A4R2QGV4_9PSEU</name>
<dbReference type="InterPro" id="IPR041522">
    <property type="entry name" value="CdaR_GGDEF"/>
</dbReference>
<reference evidence="4 5" key="1">
    <citation type="submission" date="2019-03" db="EMBL/GenBank/DDBJ databases">
        <title>Genomic Encyclopedia of Type Strains, Phase IV (KMG-IV): sequencing the most valuable type-strain genomes for metagenomic binning, comparative biology and taxonomic classification.</title>
        <authorList>
            <person name="Goeker M."/>
        </authorList>
    </citation>
    <scope>NUCLEOTIDE SEQUENCE [LARGE SCALE GENOMIC DNA]</scope>
    <source>
        <strain evidence="4 5">DSM 45765</strain>
    </source>
</reference>
<dbReference type="PANTHER" id="PTHR33744">
    <property type="entry name" value="CARBOHYDRATE DIACID REGULATOR"/>
    <property type="match status" value="1"/>
</dbReference>
<comment type="similarity">
    <text evidence="1">Belongs to the CdaR family.</text>
</comment>
<dbReference type="Proteomes" id="UP000294911">
    <property type="component" value="Unassembled WGS sequence"/>
</dbReference>
<dbReference type="Pfam" id="PF17853">
    <property type="entry name" value="GGDEF_2"/>
    <property type="match status" value="1"/>
</dbReference>
<feature type="domain" description="CdaR GGDEF-like" evidence="3">
    <location>
        <begin position="156"/>
        <end position="268"/>
    </location>
</feature>
<dbReference type="InterPro" id="IPR051448">
    <property type="entry name" value="CdaR-like_regulators"/>
</dbReference>
<gene>
    <name evidence="4" type="ORF">EV191_11019</name>
</gene>
<dbReference type="EMBL" id="SLXQ01000010">
    <property type="protein sequence ID" value="TCP48462.1"/>
    <property type="molecule type" value="Genomic_DNA"/>
</dbReference>
<comment type="caution">
    <text evidence="4">The sequence shown here is derived from an EMBL/GenBank/DDBJ whole genome shotgun (WGS) entry which is preliminary data.</text>
</comment>
<accession>A0A4R2QGV4</accession>
<evidence type="ECO:0000256" key="1">
    <source>
        <dbReference type="ARBA" id="ARBA00006754"/>
    </source>
</evidence>
<evidence type="ECO:0000313" key="4">
    <source>
        <dbReference type="EMBL" id="TCP48462.1"/>
    </source>
</evidence>
<evidence type="ECO:0000259" key="3">
    <source>
        <dbReference type="Pfam" id="PF17853"/>
    </source>
</evidence>
<protein>
    <submittedName>
        <fullName evidence="4">PucR-like helix-turn-helix protein</fullName>
    </submittedName>
</protein>
<evidence type="ECO:0000313" key="5">
    <source>
        <dbReference type="Proteomes" id="UP000294911"/>
    </source>
</evidence>
<dbReference type="SUPFAM" id="SSF46689">
    <property type="entry name" value="Homeodomain-like"/>
    <property type="match status" value="1"/>
</dbReference>
<dbReference type="RefSeq" id="WP_165913030.1">
    <property type="nucleotide sequence ID" value="NZ_SLXQ01000010.1"/>
</dbReference>
<dbReference type="InterPro" id="IPR009057">
    <property type="entry name" value="Homeodomain-like_sf"/>
</dbReference>